<organism evidence="5">
    <name type="scientific">Murine coronavirus MHV-3</name>
    <dbReference type="NCBI Taxonomy" id="502104"/>
    <lineage>
        <taxon>Viruses</taxon>
        <taxon>Riboviria</taxon>
        <taxon>Orthornavirae</taxon>
        <taxon>Pisuviricota</taxon>
        <taxon>Pisoniviricetes</taxon>
        <taxon>Nidovirales</taxon>
        <taxon>Cornidovirineae</taxon>
        <taxon>Coronaviridae</taxon>
        <taxon>Orthocoronavirinae</taxon>
        <taxon>Betacoronavirus</taxon>
        <taxon>Embecovirus</taxon>
        <taxon>Betacoronavirus muris</taxon>
        <taxon>Murine coronavirus</taxon>
    </lineage>
</organism>
<evidence type="ECO:0000256" key="3">
    <source>
        <dbReference type="PIRNR" id="PIRNR003890"/>
    </source>
</evidence>
<evidence type="ECO:0000313" key="5">
    <source>
        <dbReference type="EMBL" id="QSJ02952.1"/>
    </source>
</evidence>
<name>A0A898KAD8_9BETC</name>
<dbReference type="InterPro" id="IPR039573">
    <property type="entry name" value="NS2A-like"/>
</dbReference>
<dbReference type="PIRSF" id="PIRSF003890">
    <property type="entry name" value="LigT_coronavirus"/>
    <property type="match status" value="1"/>
</dbReference>
<evidence type="ECO:0000259" key="4">
    <source>
        <dbReference type="Pfam" id="PF05213"/>
    </source>
</evidence>
<dbReference type="EMBL" id="MW620427">
    <property type="protein sequence ID" value="QSJ02952.1"/>
    <property type="molecule type" value="Genomic_RNA"/>
</dbReference>
<feature type="domain" description="NS2A-like" evidence="4">
    <location>
        <begin position="14"/>
        <end position="265"/>
    </location>
</feature>
<sequence>MLNKSILVMAAKMAFADKPNHFVNFPLAQFSGFMGKYLKLQSQLMEMGLDCKLQKAPHVSITMLDIKAEQYKQVEFAIQEILDDLAAYEGDIVFDNPHMLGRCLVLDVKGFEELHEDVVEILYRRGCTADQSRQWIPHCTVAQFEEEKETKGLQFYHKLPFYLKHNSLLTDARLELVKIGSSKIDGFYCSELSIWCGERLCYKPPTPKFSDIFGFCCIEKIRGDLEIGDLPQDDEEAWAELSYHYQRNTYFFRYVHDNSIYFRTVCRMKGCVC</sequence>
<proteinExistence type="inferred from homology"/>
<dbReference type="InterPro" id="IPR007878">
    <property type="entry name" value="Coronavirus_NS2A"/>
</dbReference>
<protein>
    <recommendedName>
        <fullName evidence="2 3">Non-structural protein 2a</fullName>
        <shortName evidence="3">ns2a</shortName>
    </recommendedName>
    <alternativeName>
        <fullName evidence="3">ns2</fullName>
    </alternativeName>
</protein>
<dbReference type="Pfam" id="PF05213">
    <property type="entry name" value="Corona_NS2A"/>
    <property type="match status" value="1"/>
</dbReference>
<evidence type="ECO:0000256" key="2">
    <source>
        <dbReference type="ARBA" id="ARBA00019791"/>
    </source>
</evidence>
<reference evidence="5" key="1">
    <citation type="submission" date="2021-02" db="EMBL/GenBank/DDBJ databases">
        <authorList>
            <person name="Barbosa Garcia A."/>
            <person name="Duraes-Carvalho R."/>
            <person name="Weis Arns C."/>
        </authorList>
    </citation>
    <scope>NUCLEOTIDE SEQUENCE</scope>
    <source>
        <strain evidence="5">UNICAMP</strain>
    </source>
</reference>
<comment type="similarity">
    <text evidence="1 3">Belongs to the coronaviruses ns2a protein family.</text>
</comment>
<accession>A0A898KAD8</accession>
<evidence type="ECO:0000256" key="1">
    <source>
        <dbReference type="ARBA" id="ARBA00010974"/>
    </source>
</evidence>
<dbReference type="Gene3D" id="3.90.1140.10">
    <property type="entry name" value="Cyclic phosphodiesterase"/>
    <property type="match status" value="1"/>
</dbReference>